<dbReference type="Proteomes" id="UP001306668">
    <property type="component" value="Unassembled WGS sequence"/>
</dbReference>
<reference evidence="4" key="1">
    <citation type="submission" date="2023-07" db="EMBL/GenBank/DDBJ databases">
        <title>Genome sequence of Stenotrophomonas sp. Alg010 isolated from Sargassum waste.</title>
        <authorList>
            <person name="Mohapatra"/>
            <person name="B.R."/>
        </authorList>
    </citation>
    <scope>NUCLEOTIDE SEQUENCE [LARGE SCALE GENOMIC DNA]</scope>
    <source>
        <strain evidence="4">Alg010</strain>
    </source>
</reference>
<dbReference type="NCBIfam" id="TIGR02532">
    <property type="entry name" value="IV_pilin_GFxxxE"/>
    <property type="match status" value="1"/>
</dbReference>
<dbReference type="Pfam" id="PF08805">
    <property type="entry name" value="PilS"/>
    <property type="match status" value="1"/>
</dbReference>
<evidence type="ECO:0000256" key="1">
    <source>
        <dbReference type="SAM" id="Phobius"/>
    </source>
</evidence>
<accession>A0ABQ6QEZ5</accession>
<evidence type="ECO:0000313" key="3">
    <source>
        <dbReference type="EMBL" id="GMR28762.1"/>
    </source>
</evidence>
<keyword evidence="1" id="KW-0812">Transmembrane</keyword>
<dbReference type="EMBL" id="BTRJ01000034">
    <property type="protein sequence ID" value="GMR28762.1"/>
    <property type="molecule type" value="Genomic_DNA"/>
</dbReference>
<feature type="domain" description="Type 4 secretion system PilS N-terminal" evidence="2">
    <location>
        <begin position="49"/>
        <end position="175"/>
    </location>
</feature>
<keyword evidence="1" id="KW-0472">Membrane</keyword>
<dbReference type="Pfam" id="PF07963">
    <property type="entry name" value="N_methyl"/>
    <property type="match status" value="1"/>
</dbReference>
<evidence type="ECO:0000259" key="2">
    <source>
        <dbReference type="Pfam" id="PF08805"/>
    </source>
</evidence>
<keyword evidence="4" id="KW-1185">Reference proteome</keyword>
<comment type="caution">
    <text evidence="3">The sequence shown here is derived from an EMBL/GenBank/DDBJ whole genome shotgun (WGS) entry which is preliminary data.</text>
</comment>
<dbReference type="Gene3D" id="3.30.1690.10">
    <property type="entry name" value="TcpA-like pilin"/>
    <property type="match status" value="1"/>
</dbReference>
<organism evidence="3 4">
    <name type="scientific">Stenotrophomonas sepilia</name>
    <dbReference type="NCBI Taxonomy" id="2860290"/>
    <lineage>
        <taxon>Bacteria</taxon>
        <taxon>Pseudomonadati</taxon>
        <taxon>Pseudomonadota</taxon>
        <taxon>Gammaproteobacteria</taxon>
        <taxon>Lysobacterales</taxon>
        <taxon>Lysobacteraceae</taxon>
        <taxon>Stenotrophomonas</taxon>
        <taxon>Stenotrophomonas maltophilia group</taxon>
    </lineage>
</organism>
<dbReference type="InterPro" id="IPR012902">
    <property type="entry name" value="N_methyl_site"/>
</dbReference>
<dbReference type="InterPro" id="IPR014911">
    <property type="entry name" value="PilS_N"/>
</dbReference>
<sequence>MKRNTYSFLQRKHARGLTFIELLIAIIVILIVSAMAVAGGMKLLGKSDSSADFQATAQLFTNTKSLRGNGGYGTAGTNLVPALIQMDAVPAGITVTANKLYNKYGGEITVVSTGLGTTTTSNQVPKESCIESASKLAGGRMVTKINGGTAVTGEMLPAVAATSCTTDSNTIVWTTPN</sequence>
<gene>
    <name evidence="3" type="ORF">STENOSP10_29830</name>
</gene>
<name>A0ABQ6QEZ5_9GAMM</name>
<feature type="transmembrane region" description="Helical" evidence="1">
    <location>
        <begin position="20"/>
        <end position="41"/>
    </location>
</feature>
<dbReference type="InterPro" id="IPR045584">
    <property type="entry name" value="Pilin-like"/>
</dbReference>
<dbReference type="RefSeq" id="WP_338167957.1">
    <property type="nucleotide sequence ID" value="NZ_BTRJ01000034.1"/>
</dbReference>
<proteinExistence type="predicted"/>
<evidence type="ECO:0000313" key="4">
    <source>
        <dbReference type="Proteomes" id="UP001306668"/>
    </source>
</evidence>
<keyword evidence="1" id="KW-1133">Transmembrane helix</keyword>
<dbReference type="SUPFAM" id="SSF54523">
    <property type="entry name" value="Pili subunits"/>
    <property type="match status" value="1"/>
</dbReference>
<protein>
    <submittedName>
        <fullName evidence="3">Type 4 pilus major pilin</fullName>
    </submittedName>
</protein>